<accession>A0A023B3N8</accession>
<name>A0A023B3N8_GRENI</name>
<organism evidence="1 2">
    <name type="scientific">Gregarina niphandrodes</name>
    <name type="common">Septate eugregarine</name>
    <dbReference type="NCBI Taxonomy" id="110365"/>
    <lineage>
        <taxon>Eukaryota</taxon>
        <taxon>Sar</taxon>
        <taxon>Alveolata</taxon>
        <taxon>Apicomplexa</taxon>
        <taxon>Conoidasida</taxon>
        <taxon>Gregarinasina</taxon>
        <taxon>Eugregarinorida</taxon>
        <taxon>Gregarinidae</taxon>
        <taxon>Gregarina</taxon>
    </lineage>
</organism>
<dbReference type="VEuPathDB" id="CryptoDB:GNI_109110"/>
<protein>
    <submittedName>
        <fullName evidence="1">Uncharacterized protein</fullName>
    </submittedName>
</protein>
<dbReference type="EMBL" id="AFNH02000814">
    <property type="protein sequence ID" value="EZG55738.1"/>
    <property type="molecule type" value="Genomic_DNA"/>
</dbReference>
<reference evidence="1" key="1">
    <citation type="submission" date="2013-12" db="EMBL/GenBank/DDBJ databases">
        <authorList>
            <person name="Omoto C.K."/>
            <person name="Sibley D."/>
            <person name="Venepally P."/>
            <person name="Hadjithomas M."/>
            <person name="Karamycheva S."/>
            <person name="Brunk B."/>
            <person name="Roos D."/>
            <person name="Caler E."/>
            <person name="Lorenzi H."/>
        </authorList>
    </citation>
    <scope>NUCLEOTIDE SEQUENCE</scope>
</reference>
<keyword evidence="2" id="KW-1185">Reference proteome</keyword>
<dbReference type="AlphaFoldDB" id="A0A023B3N8"/>
<dbReference type="GeneID" id="22913869"/>
<proteinExistence type="predicted"/>
<evidence type="ECO:0000313" key="1">
    <source>
        <dbReference type="EMBL" id="EZG55738.1"/>
    </source>
</evidence>
<dbReference type="Proteomes" id="UP000019763">
    <property type="component" value="Unassembled WGS sequence"/>
</dbReference>
<evidence type="ECO:0000313" key="2">
    <source>
        <dbReference type="Proteomes" id="UP000019763"/>
    </source>
</evidence>
<comment type="caution">
    <text evidence="1">The sequence shown here is derived from an EMBL/GenBank/DDBJ whole genome shotgun (WGS) entry which is preliminary data.</text>
</comment>
<sequence>MDWWGTLEAKTHGRAAWRNLLSKTDGARLAQPLKGSELRVCNLAYVELAAILAGRLDEPFGSFSDEERAAAERVLALETPQWRVTAWLGGCKLERAEISLERLLRFCREELRYSPEDERFECLKAPCFSIGEPCTARGPWRQERRLDGLVKGEPVIVTAPAFARMPDGRHLTMCVLHTGVAHDCAKHTRAAHNCAVETCATHIRTALAPFAGDEVNAVEALNRLFGRVHRERLATLQPWQLSHCGLDYEEVAAVLCKYLVHPLGRPLQKAREAVQAVLEPYDPDPTTTALRADTWLVACKLRHSRVPVRTLAEFCTALGYEGNAHAGLECYKRRHWLPRRANAASRVSLNNWLCRLYGTAGPEALENSLMRFAVNRVTDKDGLSLTSRDWRLRVGPPLTRSEVLESLQTYKAQASHEAQVNHERNDFMQPLCEVLRLLLNARDLDEGYIVPPDALALVPTYLRWAEATQGLHKGVIFGKAHHLRIAADIINFMEVCPAKLADFVLRTWTPVEISDALLQLDLSPEVVDQAMPPPPAFQHERKEALLNALATAELVPAWTVQHCS</sequence>
<gene>
    <name evidence="1" type="ORF">GNI_109110</name>
</gene>
<dbReference type="RefSeq" id="XP_011131449.1">
    <property type="nucleotide sequence ID" value="XM_011133147.1"/>
</dbReference>